<feature type="region of interest" description="Disordered" evidence="1">
    <location>
        <begin position="1"/>
        <end position="36"/>
    </location>
</feature>
<evidence type="ECO:0000313" key="2">
    <source>
        <dbReference type="EMBL" id="CAD7456121.1"/>
    </source>
</evidence>
<gene>
    <name evidence="2" type="ORF">TTEB3V08_LOCUS4159</name>
</gene>
<proteinExistence type="predicted"/>
<name>A0A7R9FP09_9NEOP</name>
<organism evidence="2">
    <name type="scientific">Timema tahoe</name>
    <dbReference type="NCBI Taxonomy" id="61484"/>
    <lineage>
        <taxon>Eukaryota</taxon>
        <taxon>Metazoa</taxon>
        <taxon>Ecdysozoa</taxon>
        <taxon>Arthropoda</taxon>
        <taxon>Hexapoda</taxon>
        <taxon>Insecta</taxon>
        <taxon>Pterygota</taxon>
        <taxon>Neoptera</taxon>
        <taxon>Polyneoptera</taxon>
        <taxon>Phasmatodea</taxon>
        <taxon>Timematodea</taxon>
        <taxon>Timematoidea</taxon>
        <taxon>Timematidae</taxon>
        <taxon>Timema</taxon>
    </lineage>
</organism>
<reference evidence="2" key="1">
    <citation type="submission" date="2020-11" db="EMBL/GenBank/DDBJ databases">
        <authorList>
            <person name="Tran Van P."/>
        </authorList>
    </citation>
    <scope>NUCLEOTIDE SEQUENCE</scope>
</reference>
<dbReference type="AlphaFoldDB" id="A0A7R9FP09"/>
<protein>
    <submittedName>
        <fullName evidence="2">Uncharacterized protein</fullName>
    </submittedName>
</protein>
<dbReference type="EMBL" id="OE001146">
    <property type="protein sequence ID" value="CAD7456121.1"/>
    <property type="molecule type" value="Genomic_DNA"/>
</dbReference>
<sequence length="520" mass="57981">MKPTTPDLPPRTLPGLPHVPPRFTLPEHPSFPPRLTLPEHPSIPPRLTLPEHPSVPLRLTLPEHPYVPPRLTLPEHTRRHFPYPRVSDHDVTAVGTSTTSTNITREVVFSHTLLMSFDRMKPRSRDLALLMDLMLTRQINSEILPNCSGALYILISVYQQNQAIVSVGMLWFQDMYQQLVQSLLDSQQDSVIAARLARAFTDLTANIALDTNRMHRNKFRDNFDKFIATVRSFLVINHNHHHPTFPPLRVVWHILFHFCRSRQTSPFAMHLQSAPLASMSSIHLIMNKETRLPKYLSFPLIRAISSAKVSFSPPHCAISSAKVSFSPPHCAISSAEVPLSLLLPHSSPILPYRLDPLPLGSNASFSSTVADSGTTWNKSTGTNNSTTLEPSTTRTGYSTKGPTHYQDGTLATTAARPQGLTSPDSEPHPSSLTSPHSSVLLSQHLFPWLTHCTHSPNQISLPSPIAYHLRPLTTPLTPPLCQSTRSPSGPLPQAHMVPHTKLNKVLRNLQTTFDSTWVEK</sequence>
<evidence type="ECO:0000256" key="1">
    <source>
        <dbReference type="SAM" id="MobiDB-lite"/>
    </source>
</evidence>
<accession>A0A7R9FP09</accession>
<feature type="compositionally biased region" description="Polar residues" evidence="1">
    <location>
        <begin position="370"/>
        <end position="401"/>
    </location>
</feature>
<feature type="compositionally biased region" description="Pro residues" evidence="1">
    <location>
        <begin position="1"/>
        <end position="20"/>
    </location>
</feature>
<feature type="region of interest" description="Disordered" evidence="1">
    <location>
        <begin position="370"/>
        <end position="436"/>
    </location>
</feature>